<dbReference type="InterPro" id="IPR012932">
    <property type="entry name" value="VKOR"/>
</dbReference>
<evidence type="ECO:0000256" key="1">
    <source>
        <dbReference type="SAM" id="Phobius"/>
    </source>
</evidence>
<keyword evidence="1" id="KW-0472">Membrane</keyword>
<dbReference type="Gene3D" id="3.90.70.10">
    <property type="entry name" value="Cysteine proteinases"/>
    <property type="match status" value="1"/>
</dbReference>
<name>A0ABR7KNN3_9SPHI</name>
<dbReference type="Pfam" id="PF13462">
    <property type="entry name" value="Thioredoxin_4"/>
    <property type="match status" value="1"/>
</dbReference>
<dbReference type="EMBL" id="JACRYL010000003">
    <property type="protein sequence ID" value="MBC6109554.1"/>
    <property type="molecule type" value="Genomic_DNA"/>
</dbReference>
<dbReference type="CDD" id="cd12921">
    <property type="entry name" value="VKOR_4"/>
    <property type="match status" value="1"/>
</dbReference>
<feature type="transmembrane region" description="Helical" evidence="1">
    <location>
        <begin position="174"/>
        <end position="194"/>
    </location>
</feature>
<dbReference type="Proteomes" id="UP000652755">
    <property type="component" value="Unassembled WGS sequence"/>
</dbReference>
<keyword evidence="1" id="KW-0812">Transmembrane</keyword>
<dbReference type="RefSeq" id="WP_187070041.1">
    <property type="nucleotide sequence ID" value="NZ_JACRYL010000003.1"/>
</dbReference>
<dbReference type="Pfam" id="PF07884">
    <property type="entry name" value="VKOR"/>
    <property type="match status" value="1"/>
</dbReference>
<feature type="transmembrane region" description="Helical" evidence="1">
    <location>
        <begin position="239"/>
        <end position="262"/>
    </location>
</feature>
<sequence length="528" mass="60433">MKFLNTSKSNLVGVTQLLIKKLNAKVTAGTIENKLEDHPGYPNLLALSDCLDEWKIEHQVFQIQIDSYDPNDFMFPFLAHTKENTGRLILVEKIIDGTIYYSDELKKNNKMPEENFLFLWDGIVLHAKVTNQSEEKDFFQNRIKYALKKIAFPLLIILGTLILYLLLSLHSFEIAYLILSVTKIAGVIISILLLSQSINSNNPFIQNLCGLTGKSDCNALLKSDAAKVTSWLSWSEVGFFYFAGSLLSLLININTLGILAWLNVFVLPYTIYSISYQYRTKNWCVLCCSVQAILVLEFLLNISFSHFTGTFSNLSLLPISLIIGFLVPLLAWGLIKQSLLNASKIKPLQQQLKKFKYNSDLFKQSLTNQPRYAVPDELKPIILGNRESEQAITIVSNPYCRPCSKAHKTIEDWLKQDENLKVKIIFTNGGTFDDDRSKIVQHMTSLNLYADEEIVETALSEWYGETNKVYNEWAKHYPIKKTEDITDITKRQKEWCELAEINYTPTILVNGYKLPEPYRLDDLKYLLA</sequence>
<dbReference type="InterPro" id="IPR036249">
    <property type="entry name" value="Thioredoxin-like_sf"/>
</dbReference>
<gene>
    <name evidence="5" type="ORF">H7U22_03885</name>
</gene>
<comment type="caution">
    <text evidence="5">The sequence shown here is derived from an EMBL/GenBank/DDBJ whole genome shotgun (WGS) entry which is preliminary data.</text>
</comment>
<reference evidence="5 6" key="1">
    <citation type="submission" date="2020-08" db="EMBL/GenBank/DDBJ databases">
        <authorList>
            <person name="Sun Q."/>
            <person name="Inoue M."/>
        </authorList>
    </citation>
    <scope>NUCLEOTIDE SEQUENCE [LARGE SCALE GENOMIC DNA]</scope>
    <source>
        <strain evidence="5 6">CCM 8938</strain>
    </source>
</reference>
<dbReference type="SUPFAM" id="SSF52833">
    <property type="entry name" value="Thioredoxin-like"/>
    <property type="match status" value="1"/>
</dbReference>
<feature type="transmembrane region" description="Helical" evidence="1">
    <location>
        <begin position="283"/>
        <end position="304"/>
    </location>
</feature>
<protein>
    <submittedName>
        <fullName evidence="5">Thioredoxin domain-containing protein</fullName>
    </submittedName>
</protein>
<organism evidence="5 6">
    <name type="scientific">Pedobacter fastidiosus</name>
    <dbReference type="NCBI Taxonomy" id="2765361"/>
    <lineage>
        <taxon>Bacteria</taxon>
        <taxon>Pseudomonadati</taxon>
        <taxon>Bacteroidota</taxon>
        <taxon>Sphingobacteriia</taxon>
        <taxon>Sphingobacteriales</taxon>
        <taxon>Sphingobacteriaceae</taxon>
        <taxon>Pedobacter</taxon>
    </lineage>
</organism>
<dbReference type="Gene3D" id="3.40.30.10">
    <property type="entry name" value="Glutaredoxin"/>
    <property type="match status" value="1"/>
</dbReference>
<dbReference type="Pfam" id="PF03412">
    <property type="entry name" value="Peptidase_C39"/>
    <property type="match status" value="1"/>
</dbReference>
<feature type="transmembrane region" description="Helical" evidence="1">
    <location>
        <begin position="316"/>
        <end position="335"/>
    </location>
</feature>
<evidence type="ECO:0000313" key="5">
    <source>
        <dbReference type="EMBL" id="MBC6109554.1"/>
    </source>
</evidence>
<evidence type="ECO:0000313" key="6">
    <source>
        <dbReference type="Proteomes" id="UP000652755"/>
    </source>
</evidence>
<evidence type="ECO:0000259" key="4">
    <source>
        <dbReference type="Pfam" id="PF13462"/>
    </source>
</evidence>
<keyword evidence="1" id="KW-1133">Transmembrane helix</keyword>
<keyword evidence="6" id="KW-1185">Reference proteome</keyword>
<dbReference type="InterPro" id="IPR005074">
    <property type="entry name" value="Peptidase_C39"/>
</dbReference>
<evidence type="ECO:0000259" key="2">
    <source>
        <dbReference type="Pfam" id="PF03412"/>
    </source>
</evidence>
<feature type="domain" description="Peptidase C39" evidence="2">
    <location>
        <begin position="16"/>
        <end position="128"/>
    </location>
</feature>
<feature type="transmembrane region" description="Helical" evidence="1">
    <location>
        <begin position="150"/>
        <end position="167"/>
    </location>
</feature>
<feature type="domain" description="Vitamin K epoxide reductase" evidence="3">
    <location>
        <begin position="178"/>
        <end position="301"/>
    </location>
</feature>
<dbReference type="InterPro" id="IPR012336">
    <property type="entry name" value="Thioredoxin-like_fold"/>
</dbReference>
<evidence type="ECO:0000259" key="3">
    <source>
        <dbReference type="Pfam" id="PF07884"/>
    </source>
</evidence>
<proteinExistence type="predicted"/>
<feature type="domain" description="Thioredoxin-like fold" evidence="4">
    <location>
        <begin position="379"/>
        <end position="526"/>
    </location>
</feature>
<accession>A0ABR7KNN3</accession>